<protein>
    <submittedName>
        <fullName evidence="1">Uncharacterized protein</fullName>
    </submittedName>
</protein>
<accession>A0A8G0PN46</accession>
<dbReference type="EMBL" id="CP075868">
    <property type="protein sequence ID" value="QYT02559.1"/>
    <property type="molecule type" value="Genomic_DNA"/>
</dbReference>
<keyword evidence="2" id="KW-1185">Reference proteome</keyword>
<organism evidence="1 2">
    <name type="scientific">Trichoderma simmonsii</name>
    <dbReference type="NCBI Taxonomy" id="1491479"/>
    <lineage>
        <taxon>Eukaryota</taxon>
        <taxon>Fungi</taxon>
        <taxon>Dikarya</taxon>
        <taxon>Ascomycota</taxon>
        <taxon>Pezizomycotina</taxon>
        <taxon>Sordariomycetes</taxon>
        <taxon>Hypocreomycetidae</taxon>
        <taxon>Hypocreales</taxon>
        <taxon>Hypocreaceae</taxon>
        <taxon>Trichoderma</taxon>
    </lineage>
</organism>
<evidence type="ECO:0000313" key="2">
    <source>
        <dbReference type="Proteomes" id="UP000826661"/>
    </source>
</evidence>
<name>A0A8G0PN46_9HYPO</name>
<gene>
    <name evidence="1" type="ORF">H0G86_009556</name>
</gene>
<dbReference type="Proteomes" id="UP000826661">
    <property type="component" value="Chromosome V"/>
</dbReference>
<proteinExistence type="predicted"/>
<reference evidence="1 2" key="1">
    <citation type="journal article" date="2021" name="BMC Genomics">
        <title>Telomere-to-telomere genome assembly of asparaginase-producing Trichoderma simmonsii.</title>
        <authorList>
            <person name="Chung D."/>
            <person name="Kwon Y.M."/>
            <person name="Yang Y."/>
        </authorList>
    </citation>
    <scope>NUCLEOTIDE SEQUENCE [LARGE SCALE GENOMIC DNA]</scope>
    <source>
        <strain evidence="1 2">GH-Sj1</strain>
    </source>
</reference>
<evidence type="ECO:0000313" key="1">
    <source>
        <dbReference type="EMBL" id="QYT02559.1"/>
    </source>
</evidence>
<sequence length="159" mass="18323">MQSLAQAKRMLPSAPSSKFFRPASIETFTICDTRLLKGSQGQAERKKKKRKKKRELRKKQYLASCHFASAVVRFTAEWRPMMQLELLPPPDRAAVLHIGLSKIIDRHVTTCHTHKSTTVYTPSSGGRKNRDRKDFEHPRVELYAYKKITATMFILKFGC</sequence>
<dbReference type="AlphaFoldDB" id="A0A8G0PN46"/>